<evidence type="ECO:0000256" key="2">
    <source>
        <dbReference type="ARBA" id="ARBA00022741"/>
    </source>
</evidence>
<dbReference type="SUPFAM" id="SSF52210">
    <property type="entry name" value="Succinyl-CoA synthetase domains"/>
    <property type="match status" value="2"/>
</dbReference>
<dbReference type="GO" id="GO:0016874">
    <property type="term" value="F:ligase activity"/>
    <property type="evidence" value="ECO:0007669"/>
    <property type="project" value="UniProtKB-KW"/>
</dbReference>
<dbReference type="InterPro" id="IPR003781">
    <property type="entry name" value="CoA-bd"/>
</dbReference>
<organism evidence="5 6">
    <name type="scientific">Stenotrophomonas capsici</name>
    <dbReference type="NCBI Taxonomy" id="3110230"/>
    <lineage>
        <taxon>Bacteria</taxon>
        <taxon>Pseudomonadati</taxon>
        <taxon>Pseudomonadota</taxon>
        <taxon>Gammaproteobacteria</taxon>
        <taxon>Lysobacterales</taxon>
        <taxon>Lysobacteraceae</taxon>
        <taxon>Stenotrophomonas</taxon>
    </lineage>
</organism>
<keyword evidence="6" id="KW-1185">Reference proteome</keyword>
<name>A0ABU5V4R6_9GAMM</name>
<dbReference type="EMBL" id="JAYFUH010000242">
    <property type="protein sequence ID" value="MEA5668336.1"/>
    <property type="molecule type" value="Genomic_DNA"/>
</dbReference>
<dbReference type="Pfam" id="PF13549">
    <property type="entry name" value="ATP-grasp_5"/>
    <property type="match status" value="1"/>
</dbReference>
<feature type="domain" description="N-acetyltransferase" evidence="4">
    <location>
        <begin position="679"/>
        <end position="831"/>
    </location>
</feature>
<dbReference type="Proteomes" id="UP001301653">
    <property type="component" value="Unassembled WGS sequence"/>
</dbReference>
<dbReference type="InterPro" id="IPR036291">
    <property type="entry name" value="NAD(P)-bd_dom_sf"/>
</dbReference>
<dbReference type="Gene3D" id="3.30.470.20">
    <property type="entry name" value="ATP-grasp fold, B domain"/>
    <property type="match status" value="1"/>
</dbReference>
<keyword evidence="3" id="KW-0067">ATP-binding</keyword>
<accession>A0ABU5V4R6</accession>
<evidence type="ECO:0000313" key="5">
    <source>
        <dbReference type="EMBL" id="MEA5668336.1"/>
    </source>
</evidence>
<dbReference type="Pfam" id="PF13380">
    <property type="entry name" value="CoA_binding_2"/>
    <property type="match status" value="1"/>
</dbReference>
<evidence type="ECO:0000256" key="3">
    <source>
        <dbReference type="ARBA" id="ARBA00022840"/>
    </source>
</evidence>
<dbReference type="PANTHER" id="PTHR43334:SF1">
    <property type="entry name" value="3-HYDROXYPROPIONATE--COA LIGASE [ADP-FORMING]"/>
    <property type="match status" value="1"/>
</dbReference>
<dbReference type="Pfam" id="PF13607">
    <property type="entry name" value="Succ_CoA_lig"/>
    <property type="match status" value="1"/>
</dbReference>
<dbReference type="RefSeq" id="WP_323439027.1">
    <property type="nucleotide sequence ID" value="NZ_JAYFUH010000242.1"/>
</dbReference>
<comment type="caution">
    <text evidence="5">The sequence shown here is derived from an EMBL/GenBank/DDBJ whole genome shotgun (WGS) entry which is preliminary data.</text>
</comment>
<dbReference type="Gene3D" id="3.40.50.720">
    <property type="entry name" value="NAD(P)-binding Rossmann-like Domain"/>
    <property type="match status" value="1"/>
</dbReference>
<dbReference type="InterPro" id="IPR016181">
    <property type="entry name" value="Acyl_CoA_acyltransferase"/>
</dbReference>
<gene>
    <name evidence="5" type="ORF">VA603_12375</name>
</gene>
<dbReference type="InterPro" id="IPR051538">
    <property type="entry name" value="Acyl-CoA_Synth/Transferase"/>
</dbReference>
<feature type="non-terminal residue" evidence="5">
    <location>
        <position position="1"/>
    </location>
</feature>
<dbReference type="Pfam" id="PF13302">
    <property type="entry name" value="Acetyltransf_3"/>
    <property type="match status" value="1"/>
</dbReference>
<evidence type="ECO:0000259" key="4">
    <source>
        <dbReference type="PROSITE" id="PS51186"/>
    </source>
</evidence>
<dbReference type="InterPro" id="IPR032875">
    <property type="entry name" value="Succ_CoA_lig_flav_dom"/>
</dbReference>
<keyword evidence="2" id="KW-0547">Nucleotide-binding</keyword>
<dbReference type="SUPFAM" id="SSF56059">
    <property type="entry name" value="Glutathione synthetase ATP-binding domain-like"/>
    <property type="match status" value="1"/>
</dbReference>
<dbReference type="PROSITE" id="PS51186">
    <property type="entry name" value="GNAT"/>
    <property type="match status" value="1"/>
</dbReference>
<protein>
    <submittedName>
        <fullName evidence="5">Bifunctional acetate--CoA ligase family protein/GNAT family N-acetyltransferase</fullName>
    </submittedName>
</protein>
<reference evidence="5 6" key="1">
    <citation type="submission" date="2023-12" db="EMBL/GenBank/DDBJ databases">
        <title>Stenotrophomonas guangdongensis sp. nov., isolated from wilted pepper plants (Capsicum annuum).</title>
        <authorList>
            <person name="Qiu M."/>
            <person name="Li Y."/>
            <person name="Liu Q."/>
            <person name="Zhang X."/>
            <person name="Huang Y."/>
            <person name="Guo R."/>
            <person name="Hu M."/>
            <person name="Zhou J."/>
            <person name="Zhou X."/>
        </authorList>
    </citation>
    <scope>NUCLEOTIDE SEQUENCE [LARGE SCALE GENOMIC DNA]</scope>
    <source>
        <strain evidence="5 6">MH1</strain>
    </source>
</reference>
<dbReference type="InterPro" id="IPR013815">
    <property type="entry name" value="ATP_grasp_subdomain_1"/>
</dbReference>
<evidence type="ECO:0000313" key="6">
    <source>
        <dbReference type="Proteomes" id="UP001301653"/>
    </source>
</evidence>
<sequence length="835" mass="89159">DLPWIPDLVVITAPASIVPQVVAQAAERGVAAAIILTAGLGPGPGSLAAQVEAAARPKGMRVLGPHCLGVIAPHARLNASIAAHTPQAGDLALISESSAIAAALVEWGVARSIGFSAVVSLGDALDVDFGDLLDYFATDYRTRAILLYVDQISDARKFMSAARAAARAKPVVVVKSGRQPKASNEENSTHSQALAASDAVYGAAFNRAGLLRVNALDELFTAAETLGRLGTFPGSRLAILSNGGGVGRLAVDQLQALGGALAELSPATIAQLDKVLPEGWSRDNPVDIVVDADGERYASAIEALLSDDANDAVLVINVPTAFTSSADAAQALTKTLGLRSRQLRDKPVFAVWLGNDENATVTLNTARVPTYPSEAEAVRGFQHLVKYRQAQAALMETPPSLPADLVVDAAAARRLVDVALANGQQWLDPVATHALLQAYGIPSLEVMVARDAHEAMDLAQPMLEKGMSVAVKILSPDIPHKSEVDGVRLNLSTLPAVQAAATAILARARELRPQARIDGVMVQPCLTRPKARELIAGIADDPVFGPVVVFGRGGTAVEVIDDKTLALPPLDLRLAHEVIGRTRVSRILKAYGDVPAADERAVALVLVKLAQLAADIPEVRTLDLNPLLADRNGVIALDARIAITPVKRLHKGRGHPRFAIFPYPTEWERTIALSDGGKAFIRPVRPEDDALFRAFFARVTDDDLRLRFFQSVKHFSHEFIARLTQLDYARSIALVAIDPKNGDMLGAVRLHADADYNRGEYGILIRSDLKGHGIGWKLMQIMIEYARWQGLNLVEGQVLRENTTMLAMCQSLGFKVKADPDDATIMNVTLPVNEG</sequence>
<dbReference type="SUPFAM" id="SSF55729">
    <property type="entry name" value="Acyl-CoA N-acyltransferases (Nat)"/>
    <property type="match status" value="1"/>
</dbReference>
<keyword evidence="1 5" id="KW-0436">Ligase</keyword>
<dbReference type="SUPFAM" id="SSF51735">
    <property type="entry name" value="NAD(P)-binding Rossmann-fold domains"/>
    <property type="match status" value="1"/>
</dbReference>
<dbReference type="PANTHER" id="PTHR43334">
    <property type="entry name" value="ACETATE--COA LIGASE [ADP-FORMING]"/>
    <property type="match status" value="1"/>
</dbReference>
<dbReference type="Gene3D" id="3.40.50.261">
    <property type="entry name" value="Succinyl-CoA synthetase domains"/>
    <property type="match status" value="2"/>
</dbReference>
<dbReference type="Gene3D" id="3.40.630.30">
    <property type="match status" value="1"/>
</dbReference>
<dbReference type="InterPro" id="IPR016102">
    <property type="entry name" value="Succinyl-CoA_synth-like"/>
</dbReference>
<evidence type="ECO:0000256" key="1">
    <source>
        <dbReference type="ARBA" id="ARBA00022598"/>
    </source>
</evidence>
<proteinExistence type="predicted"/>
<dbReference type="InterPro" id="IPR000182">
    <property type="entry name" value="GNAT_dom"/>
</dbReference>
<dbReference type="Gene3D" id="3.30.1490.20">
    <property type="entry name" value="ATP-grasp fold, A domain"/>
    <property type="match status" value="1"/>
</dbReference>